<dbReference type="Gene3D" id="3.30.70.330">
    <property type="match status" value="1"/>
</dbReference>
<dbReference type="SMART" id="SM00360">
    <property type="entry name" value="RRM"/>
    <property type="match status" value="1"/>
</dbReference>
<evidence type="ECO:0000256" key="3">
    <source>
        <dbReference type="PROSITE-ProRule" id="PRU00176"/>
    </source>
</evidence>
<dbReference type="Proteomes" id="UP000694416">
    <property type="component" value="Unplaced"/>
</dbReference>
<comment type="subcellular location">
    <subcellularLocation>
        <location evidence="1">Cytoplasm</location>
        <location evidence="1">Stress granule</location>
    </subcellularLocation>
</comment>
<dbReference type="GO" id="GO:1990904">
    <property type="term" value="C:ribonucleoprotein complex"/>
    <property type="evidence" value="ECO:0007669"/>
    <property type="project" value="TreeGrafter"/>
</dbReference>
<dbReference type="InterPro" id="IPR035979">
    <property type="entry name" value="RBD_domain_sf"/>
</dbReference>
<dbReference type="Pfam" id="PF00076">
    <property type="entry name" value="RRM_1"/>
    <property type="match status" value="1"/>
</dbReference>
<dbReference type="GO" id="GO:0010494">
    <property type="term" value="C:cytoplasmic stress granule"/>
    <property type="evidence" value="ECO:0007669"/>
    <property type="project" value="UniProtKB-SubCell"/>
</dbReference>
<evidence type="ECO:0000256" key="4">
    <source>
        <dbReference type="SAM" id="MobiDB-lite"/>
    </source>
</evidence>
<dbReference type="GO" id="GO:0005829">
    <property type="term" value="C:cytosol"/>
    <property type="evidence" value="ECO:0007669"/>
    <property type="project" value="TreeGrafter"/>
</dbReference>
<dbReference type="GO" id="GO:0003729">
    <property type="term" value="F:mRNA binding"/>
    <property type="evidence" value="ECO:0007669"/>
    <property type="project" value="TreeGrafter"/>
</dbReference>
<feature type="compositionally biased region" description="Polar residues" evidence="4">
    <location>
        <begin position="331"/>
        <end position="340"/>
    </location>
</feature>
<feature type="compositionally biased region" description="Acidic residues" evidence="4">
    <location>
        <begin position="226"/>
        <end position="238"/>
    </location>
</feature>
<dbReference type="InterPro" id="IPR039539">
    <property type="entry name" value="Ras_GTPase_bind_prot"/>
</dbReference>
<dbReference type="Gene3D" id="3.10.450.50">
    <property type="match status" value="1"/>
</dbReference>
<feature type="compositionally biased region" description="Basic and acidic residues" evidence="4">
    <location>
        <begin position="378"/>
        <end position="388"/>
    </location>
</feature>
<dbReference type="CDD" id="cd00780">
    <property type="entry name" value="NTF2"/>
    <property type="match status" value="1"/>
</dbReference>
<dbReference type="Pfam" id="PF02136">
    <property type="entry name" value="NTF2"/>
    <property type="match status" value="1"/>
</dbReference>
<dbReference type="InterPro" id="IPR032710">
    <property type="entry name" value="NTF2-like_dom_sf"/>
</dbReference>
<accession>A0A8C9H2Y3</accession>
<dbReference type="FunFam" id="3.30.70.330:FF:000266">
    <property type="entry name" value="Ras GTPase-activating protein-binding protein 1"/>
    <property type="match status" value="1"/>
</dbReference>
<sequence>MVMEKPSPLLVGREFVRQYYTLLNQAPDMLHSENRNLRIGGHLDMKLQDPSQQYHPTLKPGTKSIPIQQMLIKWHVGDREMIAYKDEKENTFLPGPGAVTDAYNSSTLGSQGRFYGKNSSYVHGGLDSNGKPADAVYGQKEIHRKVMSQNFTNCHTKIRHVDAHATLNDGVVVQVMGLLSNNNQALRRFMQTFVLAPEGSVANKFYVHNDIFRYQDEVFGGFVTEPQEESEEEVEEPEERQQTPEVVPDDSGTFYDQAVVSNDMEEHLEEPVAEPEPDPEPEPEQEPVSEIQEEKPEPVLEETAPEDTQKSSSPAPADIAQTVQEDLRTFSWASVTSKNLPPSGAVPVTGIPPHVVKVPASQPRPESKPESQIPPQRPQRDQRVREQRINIPPQRGPRPIREAGEQGDIEPRRMVRHPDSHQLFIGNLPHEVDKSELKDFFQNYGNVVELRINSGGKLPNFGFVVFDDSEPVQKVLSNRPIMFRGEVRLNVEEKKTRAAREGDRRDNRLRGPGGPRGGLGGGMRGPPRGGMVQKPGFGVGRGLAPRQ</sequence>
<dbReference type="FunFam" id="3.10.450.50:FF:000015">
    <property type="entry name" value="Ras GTPase-activating protein-binding protein 2"/>
    <property type="match status" value="1"/>
</dbReference>
<dbReference type="InterPro" id="IPR012677">
    <property type="entry name" value="Nucleotide-bd_a/b_plait_sf"/>
</dbReference>
<reference evidence="7" key="1">
    <citation type="submission" date="2025-08" db="UniProtKB">
        <authorList>
            <consortium name="Ensembl"/>
        </authorList>
    </citation>
    <scope>IDENTIFICATION</scope>
</reference>
<dbReference type="PANTHER" id="PTHR10693:SF21">
    <property type="entry name" value="RAS GTPASE-ACTIVATING PROTEIN-BINDING PROTEIN 1"/>
    <property type="match status" value="1"/>
</dbReference>
<dbReference type="CDD" id="cd12463">
    <property type="entry name" value="RRM_G3BP1"/>
    <property type="match status" value="1"/>
</dbReference>
<dbReference type="InterPro" id="IPR002075">
    <property type="entry name" value="NTF2_dom"/>
</dbReference>
<feature type="region of interest" description="Disordered" evidence="4">
    <location>
        <begin position="225"/>
        <end position="253"/>
    </location>
</feature>
<dbReference type="SUPFAM" id="SSF54427">
    <property type="entry name" value="NTF2-like"/>
    <property type="match status" value="1"/>
</dbReference>
<feature type="compositionally biased region" description="Acidic residues" evidence="4">
    <location>
        <begin position="266"/>
        <end position="287"/>
    </location>
</feature>
<feature type="domain" description="NTF2" evidence="6">
    <location>
        <begin position="11"/>
        <end position="214"/>
    </location>
</feature>
<dbReference type="PROSITE" id="PS50177">
    <property type="entry name" value="NTF2_DOMAIN"/>
    <property type="match status" value="1"/>
</dbReference>
<evidence type="ECO:0000259" key="6">
    <source>
        <dbReference type="PROSITE" id="PS50177"/>
    </source>
</evidence>
<evidence type="ECO:0000259" key="5">
    <source>
        <dbReference type="PROSITE" id="PS50102"/>
    </source>
</evidence>
<name>A0A8C9H2Y3_9PRIM</name>
<protein>
    <submittedName>
        <fullName evidence="7">G3BP stress granule assembly factor 1</fullName>
    </submittedName>
</protein>
<dbReference type="AlphaFoldDB" id="A0A8C9H2Y3"/>
<reference evidence="7" key="2">
    <citation type="submission" date="2025-09" db="UniProtKB">
        <authorList>
            <consortium name="Ensembl"/>
        </authorList>
    </citation>
    <scope>IDENTIFICATION</scope>
</reference>
<dbReference type="PROSITE" id="PS50102">
    <property type="entry name" value="RRM"/>
    <property type="match status" value="1"/>
</dbReference>
<evidence type="ECO:0000313" key="8">
    <source>
        <dbReference type="Proteomes" id="UP000694416"/>
    </source>
</evidence>
<dbReference type="PANTHER" id="PTHR10693">
    <property type="entry name" value="RAS GTPASE-ACTIVATING PROTEIN-BINDING PROTEIN"/>
    <property type="match status" value="1"/>
</dbReference>
<dbReference type="InterPro" id="IPR000504">
    <property type="entry name" value="RRM_dom"/>
</dbReference>
<proteinExistence type="predicted"/>
<dbReference type="InterPro" id="IPR034374">
    <property type="entry name" value="G3BP1_RRM"/>
</dbReference>
<feature type="compositionally biased region" description="Gly residues" evidence="4">
    <location>
        <begin position="511"/>
        <end position="528"/>
    </location>
</feature>
<organism evidence="7 8">
    <name type="scientific">Piliocolobus tephrosceles</name>
    <name type="common">Ugandan red Colobus</name>
    <dbReference type="NCBI Taxonomy" id="591936"/>
    <lineage>
        <taxon>Eukaryota</taxon>
        <taxon>Metazoa</taxon>
        <taxon>Chordata</taxon>
        <taxon>Craniata</taxon>
        <taxon>Vertebrata</taxon>
        <taxon>Euteleostomi</taxon>
        <taxon>Mammalia</taxon>
        <taxon>Eutheria</taxon>
        <taxon>Euarchontoglires</taxon>
        <taxon>Primates</taxon>
        <taxon>Haplorrhini</taxon>
        <taxon>Catarrhini</taxon>
        <taxon>Cercopithecidae</taxon>
        <taxon>Colobinae</taxon>
        <taxon>Piliocolobus</taxon>
    </lineage>
</organism>
<feature type="region of interest" description="Disordered" evidence="4">
    <location>
        <begin position="494"/>
        <end position="547"/>
    </location>
</feature>
<keyword evidence="2 3" id="KW-0694">RNA-binding</keyword>
<dbReference type="InterPro" id="IPR018222">
    <property type="entry name" value="Nuclear_transport_factor_2_euk"/>
</dbReference>
<evidence type="ECO:0000256" key="1">
    <source>
        <dbReference type="ARBA" id="ARBA00004210"/>
    </source>
</evidence>
<dbReference type="SUPFAM" id="SSF54928">
    <property type="entry name" value="RNA-binding domain, RBD"/>
    <property type="match status" value="1"/>
</dbReference>
<feature type="region of interest" description="Disordered" evidence="4">
    <location>
        <begin position="265"/>
        <end position="406"/>
    </location>
</feature>
<keyword evidence="8" id="KW-1185">Reference proteome</keyword>
<dbReference type="Ensembl" id="ENSPTET00000022430.1">
    <property type="protein sequence ID" value="ENSPTEP00000014999.1"/>
    <property type="gene ID" value="ENSPTEG00000016704.1"/>
</dbReference>
<evidence type="ECO:0000313" key="7">
    <source>
        <dbReference type="Ensembl" id="ENSPTEP00000014999.1"/>
    </source>
</evidence>
<feature type="compositionally biased region" description="Basic and acidic residues" evidence="4">
    <location>
        <begin position="494"/>
        <end position="509"/>
    </location>
</feature>
<evidence type="ECO:0000256" key="2">
    <source>
        <dbReference type="ARBA" id="ARBA00022884"/>
    </source>
</evidence>
<feature type="domain" description="RRM" evidence="5">
    <location>
        <begin position="421"/>
        <end position="496"/>
    </location>
</feature>
<gene>
    <name evidence="7" type="primary">G3BP1</name>
</gene>